<dbReference type="PANTHER" id="PTHR10578:SF107">
    <property type="entry name" value="2-HYDROXYACID OXIDASE 1"/>
    <property type="match status" value="1"/>
</dbReference>
<comment type="cofactor">
    <cofactor evidence="1">
        <name>FMN</name>
        <dbReference type="ChEBI" id="CHEBI:58210"/>
    </cofactor>
</comment>
<feature type="domain" description="FMN hydroxy acid dehydrogenase" evidence="8">
    <location>
        <begin position="1"/>
        <end position="335"/>
    </location>
</feature>
<feature type="binding site" evidence="7">
    <location>
        <position position="115"/>
    </location>
    <ligand>
        <name>glyoxylate</name>
        <dbReference type="ChEBI" id="CHEBI:36655"/>
    </ligand>
</feature>
<dbReference type="InterPro" id="IPR012133">
    <property type="entry name" value="Alpha-hydoxy_acid_DH_FMN"/>
</dbReference>
<evidence type="ECO:0000256" key="6">
    <source>
        <dbReference type="PIRSR" id="PIRSR000138-1"/>
    </source>
</evidence>
<feature type="binding site" evidence="7">
    <location>
        <position position="206"/>
    </location>
    <ligand>
        <name>FMN</name>
        <dbReference type="ChEBI" id="CHEBI:58210"/>
    </ligand>
</feature>
<evidence type="ECO:0000256" key="5">
    <source>
        <dbReference type="ARBA" id="ARBA00024042"/>
    </source>
</evidence>
<dbReference type="InterPro" id="IPR013785">
    <property type="entry name" value="Aldolase_TIM"/>
</dbReference>
<evidence type="ECO:0000313" key="10">
    <source>
        <dbReference type="Proteomes" id="UP001183629"/>
    </source>
</evidence>
<evidence type="ECO:0000256" key="1">
    <source>
        <dbReference type="ARBA" id="ARBA00001917"/>
    </source>
</evidence>
<sequence length="335" mass="35282">MAGLDPVHRDFFAGGAGDERTVHANETAFDRLRLLPRVLRATGVPDPRLTLFGTVLPGPVLIAPTAFHRLAHPDGETATAHAARDTGTVMTVSMAATTPIEKIAGTGARLWFQLYPQPDRDFTAHLAGRAAAAGVTALVVTVDSPVFGRRERDLRNGFLDLPSGLACENLRDPVTGRVRDIVLDPSLGWDDVLRLRAVTRLPILVKGVLHPADAAEAVARGLDGVIVSNHGGRQLDGAVASIDALPAVAEAVRGRVPVLLDGGVRRGTDVVTALARGATAVLIGRPVIWGLAAGGRDGVATVLRRLHEDVVRVMALCGAATLAELTPDLLREVRP</sequence>
<feature type="binding site" evidence="7">
    <location>
        <position position="228"/>
    </location>
    <ligand>
        <name>FMN</name>
        <dbReference type="ChEBI" id="CHEBI:58210"/>
    </ligand>
</feature>
<accession>A0AAE4CX30</accession>
<name>A0AAE4CX30_9ACTN</name>
<dbReference type="RefSeq" id="WP_310428479.1">
    <property type="nucleotide sequence ID" value="NZ_JAVDYC010000001.1"/>
</dbReference>
<dbReference type="Gene3D" id="3.20.20.70">
    <property type="entry name" value="Aldolase class I"/>
    <property type="match status" value="1"/>
</dbReference>
<proteinExistence type="inferred from homology"/>
<dbReference type="SUPFAM" id="SSF51395">
    <property type="entry name" value="FMN-linked oxidoreductases"/>
    <property type="match status" value="1"/>
</dbReference>
<dbReference type="AlphaFoldDB" id="A0AAE4CX30"/>
<evidence type="ECO:0000256" key="2">
    <source>
        <dbReference type="ARBA" id="ARBA00022630"/>
    </source>
</evidence>
<evidence type="ECO:0000256" key="7">
    <source>
        <dbReference type="PIRSR" id="PIRSR000138-2"/>
    </source>
</evidence>
<feature type="binding site" evidence="7">
    <location>
        <position position="113"/>
    </location>
    <ligand>
        <name>FMN</name>
        <dbReference type="ChEBI" id="CHEBI:58210"/>
    </ligand>
</feature>
<dbReference type="GO" id="GO:0016614">
    <property type="term" value="F:oxidoreductase activity, acting on CH-OH group of donors"/>
    <property type="evidence" value="ECO:0007669"/>
    <property type="project" value="UniProtKB-ARBA"/>
</dbReference>
<feature type="binding site" evidence="7">
    <location>
        <position position="93"/>
    </location>
    <ligand>
        <name>FMN</name>
        <dbReference type="ChEBI" id="CHEBI:58210"/>
    </ligand>
</feature>
<comment type="similarity">
    <text evidence="5">Belongs to the FMN-dependent alpha-hydroxy acid dehydrogenase family.</text>
</comment>
<dbReference type="InterPro" id="IPR037396">
    <property type="entry name" value="FMN_HAD"/>
</dbReference>
<protein>
    <submittedName>
        <fullName evidence="9">4-hydroxymandelate oxidase</fullName>
        <ecNumber evidence="9">1.1.3.46</ecNumber>
    </submittedName>
</protein>
<keyword evidence="10" id="KW-1185">Reference proteome</keyword>
<evidence type="ECO:0000256" key="4">
    <source>
        <dbReference type="ARBA" id="ARBA00023002"/>
    </source>
</evidence>
<feature type="binding site" evidence="7">
    <location>
        <begin position="284"/>
        <end position="285"/>
    </location>
    <ligand>
        <name>FMN</name>
        <dbReference type="ChEBI" id="CHEBI:58210"/>
    </ligand>
</feature>
<feature type="active site" description="Proton acceptor" evidence="6">
    <location>
        <position position="230"/>
    </location>
</feature>
<reference evidence="9 10" key="1">
    <citation type="submission" date="2023-07" db="EMBL/GenBank/DDBJ databases">
        <title>Sequencing the genomes of 1000 actinobacteria strains.</title>
        <authorList>
            <person name="Klenk H.-P."/>
        </authorList>
    </citation>
    <scope>NUCLEOTIDE SEQUENCE [LARGE SCALE GENOMIC DNA]</scope>
    <source>
        <strain evidence="9 10">DSM 44711</strain>
    </source>
</reference>
<dbReference type="GO" id="GO:0010181">
    <property type="term" value="F:FMN binding"/>
    <property type="evidence" value="ECO:0007669"/>
    <property type="project" value="InterPro"/>
</dbReference>
<evidence type="ECO:0000256" key="3">
    <source>
        <dbReference type="ARBA" id="ARBA00022643"/>
    </source>
</evidence>
<feature type="binding site" evidence="7">
    <location>
        <begin position="261"/>
        <end position="265"/>
    </location>
    <ligand>
        <name>FMN</name>
        <dbReference type="ChEBI" id="CHEBI:58210"/>
    </ligand>
</feature>
<feature type="binding site" evidence="7">
    <location>
        <position position="233"/>
    </location>
    <ligand>
        <name>glyoxylate</name>
        <dbReference type="ChEBI" id="CHEBI:36655"/>
    </ligand>
</feature>
<dbReference type="EMBL" id="JAVDYC010000001">
    <property type="protein sequence ID" value="MDR7327820.1"/>
    <property type="molecule type" value="Genomic_DNA"/>
</dbReference>
<keyword evidence="4 9" id="KW-0560">Oxidoreductase</keyword>
<keyword evidence="2 7" id="KW-0285">Flavoprotein</keyword>
<dbReference type="Proteomes" id="UP001183629">
    <property type="component" value="Unassembled WGS sequence"/>
</dbReference>
<dbReference type="InterPro" id="IPR008259">
    <property type="entry name" value="FMN_hydac_DH_AS"/>
</dbReference>
<dbReference type="PROSITE" id="PS00557">
    <property type="entry name" value="FMN_HYDROXY_ACID_DH_1"/>
    <property type="match status" value="1"/>
</dbReference>
<feature type="binding site" evidence="7">
    <location>
        <position position="230"/>
    </location>
    <ligand>
        <name>glyoxylate</name>
        <dbReference type="ChEBI" id="CHEBI:36655"/>
    </ligand>
</feature>
<dbReference type="PIRSF" id="PIRSF000138">
    <property type="entry name" value="Al-hdrx_acd_dh"/>
    <property type="match status" value="1"/>
</dbReference>
<organism evidence="9 10">
    <name type="scientific">Catenuloplanes niger</name>
    <dbReference type="NCBI Taxonomy" id="587534"/>
    <lineage>
        <taxon>Bacteria</taxon>
        <taxon>Bacillati</taxon>
        <taxon>Actinomycetota</taxon>
        <taxon>Actinomycetes</taxon>
        <taxon>Micromonosporales</taxon>
        <taxon>Micromonosporaceae</taxon>
        <taxon>Catenuloplanes</taxon>
    </lineage>
</organism>
<dbReference type="CDD" id="cd02809">
    <property type="entry name" value="alpha_hydroxyacid_oxid_FMN"/>
    <property type="match status" value="1"/>
</dbReference>
<dbReference type="Pfam" id="PF01070">
    <property type="entry name" value="FMN_dh"/>
    <property type="match status" value="1"/>
</dbReference>
<feature type="binding site" evidence="7">
    <location>
        <position position="150"/>
    </location>
    <ligand>
        <name>glyoxylate</name>
        <dbReference type="ChEBI" id="CHEBI:36655"/>
    </ligand>
</feature>
<dbReference type="PROSITE" id="PS51349">
    <property type="entry name" value="FMN_HYDROXY_ACID_DH_2"/>
    <property type="match status" value="1"/>
</dbReference>
<feature type="binding site" evidence="7">
    <location>
        <begin position="64"/>
        <end position="66"/>
    </location>
    <ligand>
        <name>FMN</name>
        <dbReference type="ChEBI" id="CHEBI:58210"/>
    </ligand>
</feature>
<dbReference type="FunFam" id="3.20.20.70:FF:000029">
    <property type="entry name" value="L-lactate dehydrogenase"/>
    <property type="match status" value="1"/>
</dbReference>
<comment type="caution">
    <text evidence="9">The sequence shown here is derived from an EMBL/GenBank/DDBJ whole genome shotgun (WGS) entry which is preliminary data.</text>
</comment>
<evidence type="ECO:0000259" key="8">
    <source>
        <dbReference type="PROSITE" id="PS51349"/>
    </source>
</evidence>
<dbReference type="InterPro" id="IPR000262">
    <property type="entry name" value="FMN-dep_DH"/>
</dbReference>
<gene>
    <name evidence="9" type="ORF">J2S44_008070</name>
</gene>
<dbReference type="PANTHER" id="PTHR10578">
    <property type="entry name" value="S -2-HYDROXY-ACID OXIDASE-RELATED"/>
    <property type="match status" value="1"/>
</dbReference>
<dbReference type="EC" id="1.1.3.46" evidence="9"/>
<evidence type="ECO:0000313" key="9">
    <source>
        <dbReference type="EMBL" id="MDR7327820.1"/>
    </source>
</evidence>
<keyword evidence="3 7" id="KW-0288">FMN</keyword>
<feature type="binding site" evidence="7">
    <location>
        <position position="141"/>
    </location>
    <ligand>
        <name>FMN</name>
        <dbReference type="ChEBI" id="CHEBI:58210"/>
    </ligand>
</feature>